<dbReference type="AlphaFoldDB" id="A0A2P2JBG7"/>
<evidence type="ECO:0000313" key="1">
    <source>
        <dbReference type="EMBL" id="MBW90819.1"/>
    </source>
</evidence>
<reference evidence="1" key="1">
    <citation type="submission" date="2018-02" db="EMBL/GenBank/DDBJ databases">
        <title>Rhizophora mucronata_Transcriptome.</title>
        <authorList>
            <person name="Meera S.P."/>
            <person name="Sreeshan A."/>
            <person name="Augustine A."/>
        </authorList>
    </citation>
    <scope>NUCLEOTIDE SEQUENCE</scope>
    <source>
        <tissue evidence="1">Leaf</tissue>
    </source>
</reference>
<protein>
    <submittedName>
        <fullName evidence="1">Uncharacterized protein</fullName>
    </submittedName>
</protein>
<sequence length="26" mass="2960">MVVIPQWAMLLSFVQLNVANTRSLLD</sequence>
<accession>A0A2P2JBG7</accession>
<name>A0A2P2JBG7_RHIMU</name>
<dbReference type="EMBL" id="GGEC01010336">
    <property type="protein sequence ID" value="MBW90819.1"/>
    <property type="molecule type" value="Transcribed_RNA"/>
</dbReference>
<proteinExistence type="predicted"/>
<organism evidence="1">
    <name type="scientific">Rhizophora mucronata</name>
    <name type="common">Asiatic mangrove</name>
    <dbReference type="NCBI Taxonomy" id="61149"/>
    <lineage>
        <taxon>Eukaryota</taxon>
        <taxon>Viridiplantae</taxon>
        <taxon>Streptophyta</taxon>
        <taxon>Embryophyta</taxon>
        <taxon>Tracheophyta</taxon>
        <taxon>Spermatophyta</taxon>
        <taxon>Magnoliopsida</taxon>
        <taxon>eudicotyledons</taxon>
        <taxon>Gunneridae</taxon>
        <taxon>Pentapetalae</taxon>
        <taxon>rosids</taxon>
        <taxon>fabids</taxon>
        <taxon>Malpighiales</taxon>
        <taxon>Rhizophoraceae</taxon>
        <taxon>Rhizophora</taxon>
    </lineage>
</organism>